<name>A0AA41SY75_SCICA</name>
<reference evidence="2" key="1">
    <citation type="submission" date="2020-03" db="EMBL/GenBank/DDBJ databases">
        <title>Studies in the Genomics of Life Span.</title>
        <authorList>
            <person name="Glass D."/>
        </authorList>
    </citation>
    <scope>NUCLEOTIDE SEQUENCE</scope>
    <source>
        <strain evidence="2">SUZIE</strain>
        <tissue evidence="2">Muscle</tissue>
    </source>
</reference>
<feature type="compositionally biased region" description="Basic and acidic residues" evidence="1">
    <location>
        <begin position="1"/>
        <end position="21"/>
    </location>
</feature>
<evidence type="ECO:0000313" key="2">
    <source>
        <dbReference type="EMBL" id="MBZ3877635.1"/>
    </source>
</evidence>
<gene>
    <name evidence="2" type="ORF">SUZIE_143925</name>
</gene>
<keyword evidence="3" id="KW-1185">Reference proteome</keyword>
<dbReference type="Proteomes" id="UP001166674">
    <property type="component" value="Unassembled WGS sequence"/>
</dbReference>
<feature type="compositionally biased region" description="Basic and acidic residues" evidence="1">
    <location>
        <begin position="77"/>
        <end position="88"/>
    </location>
</feature>
<feature type="region of interest" description="Disordered" evidence="1">
    <location>
        <begin position="1"/>
        <end position="101"/>
    </location>
</feature>
<evidence type="ECO:0000313" key="3">
    <source>
        <dbReference type="Proteomes" id="UP001166674"/>
    </source>
</evidence>
<evidence type="ECO:0000256" key="1">
    <source>
        <dbReference type="SAM" id="MobiDB-lite"/>
    </source>
</evidence>
<organism evidence="2 3">
    <name type="scientific">Sciurus carolinensis</name>
    <name type="common">Eastern gray squirrel</name>
    <dbReference type="NCBI Taxonomy" id="30640"/>
    <lineage>
        <taxon>Eukaryota</taxon>
        <taxon>Metazoa</taxon>
        <taxon>Chordata</taxon>
        <taxon>Craniata</taxon>
        <taxon>Vertebrata</taxon>
        <taxon>Euteleostomi</taxon>
        <taxon>Mammalia</taxon>
        <taxon>Eutheria</taxon>
        <taxon>Euarchontoglires</taxon>
        <taxon>Glires</taxon>
        <taxon>Rodentia</taxon>
        <taxon>Sciuromorpha</taxon>
        <taxon>Sciuridae</taxon>
        <taxon>Sciurinae</taxon>
        <taxon>Sciurini</taxon>
        <taxon>Sciurus</taxon>
    </lineage>
</organism>
<dbReference type="EMBL" id="JAATJV010300828">
    <property type="protein sequence ID" value="MBZ3877635.1"/>
    <property type="molecule type" value="Genomic_DNA"/>
</dbReference>
<accession>A0AA41SY75</accession>
<protein>
    <submittedName>
        <fullName evidence="2">Lupus La protein-like protein</fullName>
    </submittedName>
</protein>
<proteinExistence type="predicted"/>
<comment type="caution">
    <text evidence="2">The sequence shown here is derived from an EMBL/GenBank/DDBJ whole genome shotgun (WGS) entry which is preliminary data.</text>
</comment>
<sequence>MVAYGERLEAANLKEKPESPSRGDNSPAAAAREACGPLGPSPCPVHNAACFRKVGKKTKFNNDEDRDENGAAGTVKRAREETDKEEPASKQQKAENGAGDQ</sequence>
<dbReference type="AlphaFoldDB" id="A0AA41SY75"/>